<evidence type="ECO:0000313" key="4">
    <source>
        <dbReference type="Proteomes" id="UP000754883"/>
    </source>
</evidence>
<dbReference type="GO" id="GO:0043531">
    <property type="term" value="F:ADP binding"/>
    <property type="evidence" value="ECO:0007669"/>
    <property type="project" value="InterPro"/>
</dbReference>
<dbReference type="InterPro" id="IPR027417">
    <property type="entry name" value="P-loop_NTPase"/>
</dbReference>
<organism evidence="3 4">
    <name type="scientific">Clonostachys byssicola</name>
    <dbReference type="NCBI Taxonomy" id="160290"/>
    <lineage>
        <taxon>Eukaryota</taxon>
        <taxon>Fungi</taxon>
        <taxon>Dikarya</taxon>
        <taxon>Ascomycota</taxon>
        <taxon>Pezizomycotina</taxon>
        <taxon>Sordariomycetes</taxon>
        <taxon>Hypocreomycetidae</taxon>
        <taxon>Hypocreales</taxon>
        <taxon>Bionectriaceae</taxon>
        <taxon>Clonostachys</taxon>
    </lineage>
</organism>
<keyword evidence="4" id="KW-1185">Reference proteome</keyword>
<dbReference type="AlphaFoldDB" id="A0A9N9U6D8"/>
<evidence type="ECO:0000313" key="3">
    <source>
        <dbReference type="EMBL" id="CAG9981562.1"/>
    </source>
</evidence>
<name>A0A9N9U6D8_9HYPO</name>
<reference evidence="3" key="1">
    <citation type="submission" date="2021-10" db="EMBL/GenBank/DDBJ databases">
        <authorList>
            <person name="Piombo E."/>
        </authorList>
    </citation>
    <scope>NUCLEOTIDE SEQUENCE</scope>
</reference>
<dbReference type="OrthoDB" id="6161812at2759"/>
<feature type="domain" description="Orc1-like AAA ATPase" evidence="2">
    <location>
        <begin position="265"/>
        <end position="378"/>
    </location>
</feature>
<dbReference type="PANTHER" id="PTHR35205">
    <property type="entry name" value="NB-ARC AND TPR DOMAIN PROTEIN"/>
    <property type="match status" value="1"/>
</dbReference>
<dbReference type="Gene3D" id="3.40.50.300">
    <property type="entry name" value="P-loop containing nucleotide triphosphate hydrolases"/>
    <property type="match status" value="1"/>
</dbReference>
<gene>
    <name evidence="3" type="ORF">CBYS24578_00008401</name>
</gene>
<evidence type="ECO:0000259" key="2">
    <source>
        <dbReference type="Pfam" id="PF13191"/>
    </source>
</evidence>
<dbReference type="EMBL" id="CABFNO020001323">
    <property type="protein sequence ID" value="CAG9981562.1"/>
    <property type="molecule type" value="Genomic_DNA"/>
</dbReference>
<feature type="compositionally biased region" description="Acidic residues" evidence="1">
    <location>
        <begin position="1"/>
        <end position="12"/>
    </location>
</feature>
<dbReference type="Pfam" id="PF13191">
    <property type="entry name" value="AAA_16"/>
    <property type="match status" value="1"/>
</dbReference>
<feature type="region of interest" description="Disordered" evidence="1">
    <location>
        <begin position="1"/>
        <end position="21"/>
    </location>
</feature>
<proteinExistence type="predicted"/>
<dbReference type="Proteomes" id="UP000754883">
    <property type="component" value="Unassembled WGS sequence"/>
</dbReference>
<sequence>MRLETIPEEGTEDNNHVDHSGPANLIWENTIGRYYGELRKGGIEPSAIDKELWNIQSPEDLLNQIESLEEEEEQVSQSIPLARAITQLRPVLTALNDFVAVTSWVMGTNAKVAAVLWGSFRLVLKFAQPVLPDVIAMIENLEQALPRVQQCGKGLPMAQELEGPLSDVYGEMIAFCAHAIVVLRNSPDIGRNKLVRSKFSKDISRIIENVREFSQQVDKIAGAIRLLRQTKNTDTIAAPQGSKIAKEPKDTKLPCFIVPYGMNLRFFGREDELAILRQTLDPSFGTRLRAIRVHGLGGVGKTQLALHYANTSRDMYEIIAWISGETDIRILQGFASLASSLGLVEDSDEDNHRSLQTVLKWLNKTDSPFLLIFDNLEKSEFLNQVWPTSDKGSILITTRSPSQAWKQNPVDLALSPFSIEASKGAFKWLSGVVPVDQKDEAAMEESCTLIGGLPLAMIQVSDFIRDLSCSYAEFLEIYKKSAERLFPKLDIPIDYNATALTTWEVSVERLSEDAKNLLNLLVFFDPGLIPECFIFDTKAGIEDPCYEFLVDEFE</sequence>
<dbReference type="PANTHER" id="PTHR35205:SF1">
    <property type="entry name" value="ZU5 DOMAIN-CONTAINING PROTEIN"/>
    <property type="match status" value="1"/>
</dbReference>
<dbReference type="SUPFAM" id="SSF52540">
    <property type="entry name" value="P-loop containing nucleoside triphosphate hydrolases"/>
    <property type="match status" value="1"/>
</dbReference>
<evidence type="ECO:0000256" key="1">
    <source>
        <dbReference type="SAM" id="MobiDB-lite"/>
    </source>
</evidence>
<dbReference type="InterPro" id="IPR041664">
    <property type="entry name" value="AAA_16"/>
</dbReference>
<comment type="caution">
    <text evidence="3">The sequence shown here is derived from an EMBL/GenBank/DDBJ whole genome shotgun (WGS) entry which is preliminary data.</text>
</comment>
<accession>A0A9N9U6D8</accession>
<protein>
    <recommendedName>
        <fullName evidence="2">Orc1-like AAA ATPase domain-containing protein</fullName>
    </recommendedName>
</protein>